<dbReference type="PANTHER" id="PTHR13271:SF147">
    <property type="entry name" value="PROTEIN-LYSINE N-METHYLTRANSFERASE EFM1-RELATED"/>
    <property type="match status" value="1"/>
</dbReference>
<sequence length="417" mass="45758">MASTNEPEAVQAFRAWLVENGGNVHPDVTFRKVPSGYSVVARNDIPSDTTVVSCPFSLAVTPGYSRNALSTTLKTLQSNDVIRDWSERQLICSYLCMHRILGRESCPPAFQHWLYLDTLPSPDKLRTSLHFTASELEAFKGSNLYGATVDRQRDWQTEWQQCWDALTTANGAWGNGYTWDRYLTAATYLSSRAFPSTLLSATPSLTSTPTSDPVLLPGVDSLNHARAQPVSWVVSSASSASSTISLVLHNSTSRGSELFNNYGPKPNAELILGYGFALPHNPDDTIVLKLGGNAGSGGKWEIGRNARGAEPVWEAVLRAVCAGDDEEEEEVEADVEDMTYAAETLASMAQVLLDRLPKGRQKDMREEVAIMLEYYLEGQRDILQSLIKFAQEKGKHAEKLASVQSVDDSDEEEGLGS</sequence>
<accession>A0A165DNF8</accession>
<dbReference type="InterPro" id="IPR046341">
    <property type="entry name" value="SET_dom_sf"/>
</dbReference>
<dbReference type="Gene3D" id="3.90.1410.10">
    <property type="entry name" value="set domain protein methyltransferase, domain 1"/>
    <property type="match status" value="1"/>
</dbReference>
<dbReference type="STRING" id="1314785.A0A165DNF8"/>
<name>A0A165DNF8_9APHY</name>
<dbReference type="SUPFAM" id="SSF82199">
    <property type="entry name" value="SET domain"/>
    <property type="match status" value="1"/>
</dbReference>
<reference evidence="2 3" key="1">
    <citation type="journal article" date="2016" name="Mol. Biol. Evol.">
        <title>Comparative Genomics of Early-Diverging Mushroom-Forming Fungi Provides Insights into the Origins of Lignocellulose Decay Capabilities.</title>
        <authorList>
            <person name="Nagy L.G."/>
            <person name="Riley R."/>
            <person name="Tritt A."/>
            <person name="Adam C."/>
            <person name="Daum C."/>
            <person name="Floudas D."/>
            <person name="Sun H."/>
            <person name="Yadav J.S."/>
            <person name="Pangilinan J."/>
            <person name="Larsson K.H."/>
            <person name="Matsuura K."/>
            <person name="Barry K."/>
            <person name="Labutti K."/>
            <person name="Kuo R."/>
            <person name="Ohm R.A."/>
            <person name="Bhattacharya S.S."/>
            <person name="Shirouzu T."/>
            <person name="Yoshinaga Y."/>
            <person name="Martin F.M."/>
            <person name="Grigoriev I.V."/>
            <person name="Hibbett D.S."/>
        </authorList>
    </citation>
    <scope>NUCLEOTIDE SEQUENCE [LARGE SCALE GENOMIC DNA]</scope>
    <source>
        <strain evidence="2 3">93-53</strain>
    </source>
</reference>
<dbReference type="FunCoup" id="A0A165DNF8">
    <property type="interactions" value="184"/>
</dbReference>
<gene>
    <name evidence="2" type="ORF">LAESUDRAFT_656320</name>
</gene>
<dbReference type="OrthoDB" id="42889at2759"/>
<dbReference type="GeneID" id="63821642"/>
<evidence type="ECO:0000313" key="3">
    <source>
        <dbReference type="Proteomes" id="UP000076871"/>
    </source>
</evidence>
<dbReference type="InterPro" id="IPR050600">
    <property type="entry name" value="SETD3_SETD6_MTase"/>
</dbReference>
<dbReference type="InterPro" id="IPR044432">
    <property type="entry name" value="Set10/Efm1_SET"/>
</dbReference>
<dbReference type="Proteomes" id="UP000076871">
    <property type="component" value="Unassembled WGS sequence"/>
</dbReference>
<dbReference type="GO" id="GO:0005634">
    <property type="term" value="C:nucleus"/>
    <property type="evidence" value="ECO:0007669"/>
    <property type="project" value="TreeGrafter"/>
</dbReference>
<keyword evidence="3" id="KW-1185">Reference proteome</keyword>
<dbReference type="RefSeq" id="XP_040763006.1">
    <property type="nucleotide sequence ID" value="XM_040904612.1"/>
</dbReference>
<evidence type="ECO:0000313" key="2">
    <source>
        <dbReference type="EMBL" id="KZT05266.1"/>
    </source>
</evidence>
<organism evidence="2 3">
    <name type="scientific">Laetiporus sulphureus 93-53</name>
    <dbReference type="NCBI Taxonomy" id="1314785"/>
    <lineage>
        <taxon>Eukaryota</taxon>
        <taxon>Fungi</taxon>
        <taxon>Dikarya</taxon>
        <taxon>Basidiomycota</taxon>
        <taxon>Agaricomycotina</taxon>
        <taxon>Agaricomycetes</taxon>
        <taxon>Polyporales</taxon>
        <taxon>Laetiporus</taxon>
    </lineage>
</organism>
<protein>
    <submittedName>
        <fullName evidence="2">SET domain-containing protein</fullName>
    </submittedName>
</protein>
<dbReference type="PANTHER" id="PTHR13271">
    <property type="entry name" value="UNCHARACTERIZED PUTATIVE METHYLTRANSFERASE"/>
    <property type="match status" value="1"/>
</dbReference>
<evidence type="ECO:0000256" key="1">
    <source>
        <dbReference type="SAM" id="MobiDB-lite"/>
    </source>
</evidence>
<dbReference type="GO" id="GO:0016279">
    <property type="term" value="F:protein-lysine N-methyltransferase activity"/>
    <property type="evidence" value="ECO:0007669"/>
    <property type="project" value="InterPro"/>
</dbReference>
<dbReference type="EMBL" id="KV427631">
    <property type="protein sequence ID" value="KZT05266.1"/>
    <property type="molecule type" value="Genomic_DNA"/>
</dbReference>
<dbReference type="CDD" id="cd19180">
    <property type="entry name" value="SET_SpSET10-like"/>
    <property type="match status" value="1"/>
</dbReference>
<dbReference type="AlphaFoldDB" id="A0A165DNF8"/>
<feature type="region of interest" description="Disordered" evidence="1">
    <location>
        <begin position="398"/>
        <end position="417"/>
    </location>
</feature>
<dbReference type="InParanoid" id="A0A165DNF8"/>
<feature type="compositionally biased region" description="Acidic residues" evidence="1">
    <location>
        <begin position="407"/>
        <end position="417"/>
    </location>
</feature>
<proteinExistence type="predicted"/>